<organism evidence="6 7">
    <name type="scientific">Streptomyces marokkonensis</name>
    <dbReference type="NCBI Taxonomy" id="324855"/>
    <lineage>
        <taxon>Bacteria</taxon>
        <taxon>Bacillati</taxon>
        <taxon>Actinomycetota</taxon>
        <taxon>Actinomycetes</taxon>
        <taxon>Kitasatosporales</taxon>
        <taxon>Streptomycetaceae</taxon>
        <taxon>Streptomyces</taxon>
    </lineage>
</organism>
<keyword evidence="7" id="KW-1185">Reference proteome</keyword>
<evidence type="ECO:0000313" key="7">
    <source>
        <dbReference type="Proteomes" id="UP001500034"/>
    </source>
</evidence>
<dbReference type="EMBL" id="BAABCQ010000047">
    <property type="protein sequence ID" value="GAA3977613.1"/>
    <property type="molecule type" value="Genomic_DNA"/>
</dbReference>
<dbReference type="Gene3D" id="1.10.3630.10">
    <property type="entry name" value="yeast vps74-n-term truncation variant domain like"/>
    <property type="match status" value="1"/>
</dbReference>
<reference evidence="7" key="1">
    <citation type="journal article" date="2019" name="Int. J. Syst. Evol. Microbiol.">
        <title>The Global Catalogue of Microorganisms (GCM) 10K type strain sequencing project: providing services to taxonomists for standard genome sequencing and annotation.</title>
        <authorList>
            <consortium name="The Broad Institute Genomics Platform"/>
            <consortium name="The Broad Institute Genome Sequencing Center for Infectious Disease"/>
            <person name="Wu L."/>
            <person name="Ma J."/>
        </authorList>
    </citation>
    <scope>NUCLEOTIDE SEQUENCE [LARGE SCALE GENOMIC DNA]</scope>
    <source>
        <strain evidence="7">JCM 17027</strain>
    </source>
</reference>
<evidence type="ECO:0000256" key="1">
    <source>
        <dbReference type="ARBA" id="ARBA00004255"/>
    </source>
</evidence>
<accession>A0ABP7Q7I1</accession>
<feature type="compositionally biased region" description="Basic and acidic residues" evidence="5">
    <location>
        <begin position="174"/>
        <end position="215"/>
    </location>
</feature>
<dbReference type="Proteomes" id="UP001500034">
    <property type="component" value="Unassembled WGS sequence"/>
</dbReference>
<evidence type="ECO:0000313" key="6">
    <source>
        <dbReference type="EMBL" id="GAA3977613.1"/>
    </source>
</evidence>
<keyword evidence="2" id="KW-0333">Golgi apparatus</keyword>
<evidence type="ECO:0000256" key="4">
    <source>
        <dbReference type="ARBA" id="ARBA00023136"/>
    </source>
</evidence>
<evidence type="ECO:0000256" key="3">
    <source>
        <dbReference type="ARBA" id="ARBA00023121"/>
    </source>
</evidence>
<keyword evidence="3" id="KW-0446">Lipid-binding</keyword>
<evidence type="ECO:0000256" key="5">
    <source>
        <dbReference type="SAM" id="MobiDB-lite"/>
    </source>
</evidence>
<evidence type="ECO:0000256" key="2">
    <source>
        <dbReference type="ARBA" id="ARBA00023034"/>
    </source>
</evidence>
<comment type="caution">
    <text evidence="6">The sequence shown here is derived from an EMBL/GenBank/DDBJ whole genome shotgun (WGS) entry which is preliminary data.</text>
</comment>
<gene>
    <name evidence="6" type="ORF">GCM10022384_29300</name>
</gene>
<dbReference type="InterPro" id="IPR038261">
    <property type="entry name" value="GPP34-like_sf"/>
</dbReference>
<proteinExistence type="predicted"/>
<comment type="subcellular location">
    <subcellularLocation>
        <location evidence="1">Golgi apparatus membrane</location>
        <topology evidence="1">Peripheral membrane protein</topology>
        <orientation evidence="1">Cytoplasmic side</orientation>
    </subcellularLocation>
</comment>
<protein>
    <submittedName>
        <fullName evidence="6">GPP34 family phosphoprotein</fullName>
    </submittedName>
</protein>
<dbReference type="InterPro" id="IPR008628">
    <property type="entry name" value="GPP34-like"/>
</dbReference>
<name>A0ABP7Q7I1_9ACTN</name>
<sequence>MPDGSLSLPARLCLLAWDPARPGAADTPRHHHLVRAGALTELAQRGLLTDDEGIATPVDLDARTGDAVLDGLLDLVRESLPHGWRTWVRLHARVTFDAVREQLVAEGYLRAEKRRVLGVFPSVEYVLARVAAARALREETRYVVEGPAPAGEVSERDAAVAALAATAQLRAVEPRAVEPRALESRTHESRTHESRTHEPRTHEPRTHEPRTHEPRTLGSAEAGALREGRIAELTGRCGDAAPGLRKIVGEVWGAVSAEAARSVASAGG</sequence>
<dbReference type="Pfam" id="PF05719">
    <property type="entry name" value="GPP34"/>
    <property type="match status" value="1"/>
</dbReference>
<keyword evidence="4" id="KW-0472">Membrane</keyword>
<feature type="region of interest" description="Disordered" evidence="5">
    <location>
        <begin position="174"/>
        <end position="224"/>
    </location>
</feature>